<evidence type="ECO:0000313" key="3">
    <source>
        <dbReference type="Proteomes" id="UP001152798"/>
    </source>
</evidence>
<dbReference type="AlphaFoldDB" id="A0A9P0HR51"/>
<gene>
    <name evidence="2" type="ORF">NEZAVI_LOCUS14280</name>
</gene>
<organism evidence="2 3">
    <name type="scientific">Nezara viridula</name>
    <name type="common">Southern green stink bug</name>
    <name type="synonym">Cimex viridulus</name>
    <dbReference type="NCBI Taxonomy" id="85310"/>
    <lineage>
        <taxon>Eukaryota</taxon>
        <taxon>Metazoa</taxon>
        <taxon>Ecdysozoa</taxon>
        <taxon>Arthropoda</taxon>
        <taxon>Hexapoda</taxon>
        <taxon>Insecta</taxon>
        <taxon>Pterygota</taxon>
        <taxon>Neoptera</taxon>
        <taxon>Paraneoptera</taxon>
        <taxon>Hemiptera</taxon>
        <taxon>Heteroptera</taxon>
        <taxon>Panheteroptera</taxon>
        <taxon>Pentatomomorpha</taxon>
        <taxon>Pentatomoidea</taxon>
        <taxon>Pentatomidae</taxon>
        <taxon>Pentatominae</taxon>
        <taxon>Nezara</taxon>
    </lineage>
</organism>
<feature type="compositionally biased region" description="Basic and acidic residues" evidence="1">
    <location>
        <begin position="14"/>
        <end position="27"/>
    </location>
</feature>
<protein>
    <submittedName>
        <fullName evidence="2">Uncharacterized protein</fullName>
    </submittedName>
</protein>
<feature type="compositionally biased region" description="Acidic residues" evidence="1">
    <location>
        <begin position="67"/>
        <end position="91"/>
    </location>
</feature>
<sequence>MWNPFDVDNDDRLEDSKFIGTRSREWSETPLSRPLEMKPKASEEPVEDIGVAEVFEDVGEEARNQAEEAEGDGGEVEDTKEEIEEQEETENKEESEANRATSARGEGVSVFGGRGGLNPQPGQVMQGTKWRGRELQSIVRVCVLIMKKKLIVFHGSVSDSSDYTIDYYYPKDFKMYSESPAVFDLKLMFVLNLALGENVGIEVVPSLNTVTKSSTTVTKSSIIEVLTCFL</sequence>
<reference evidence="2" key="1">
    <citation type="submission" date="2022-01" db="EMBL/GenBank/DDBJ databases">
        <authorList>
            <person name="King R."/>
        </authorList>
    </citation>
    <scope>NUCLEOTIDE SEQUENCE</scope>
</reference>
<accession>A0A9P0HR51</accession>
<dbReference type="EMBL" id="OV725082">
    <property type="protein sequence ID" value="CAH1406309.1"/>
    <property type="molecule type" value="Genomic_DNA"/>
</dbReference>
<proteinExistence type="predicted"/>
<feature type="region of interest" description="Disordered" evidence="1">
    <location>
        <begin position="1"/>
        <end position="128"/>
    </location>
</feature>
<evidence type="ECO:0000256" key="1">
    <source>
        <dbReference type="SAM" id="MobiDB-lite"/>
    </source>
</evidence>
<keyword evidence="3" id="KW-1185">Reference proteome</keyword>
<name>A0A9P0HR51_NEZVI</name>
<dbReference type="Proteomes" id="UP001152798">
    <property type="component" value="Chromosome 6"/>
</dbReference>
<evidence type="ECO:0000313" key="2">
    <source>
        <dbReference type="EMBL" id="CAH1406309.1"/>
    </source>
</evidence>